<feature type="domain" description="C2H2-type" evidence="3">
    <location>
        <begin position="256"/>
        <end position="277"/>
    </location>
</feature>
<dbReference type="Proteomes" id="UP000448943">
    <property type="component" value="Unassembled WGS sequence"/>
</dbReference>
<dbReference type="Gene3D" id="3.40.50.1400">
    <property type="match status" value="2"/>
</dbReference>
<evidence type="ECO:0000259" key="3">
    <source>
        <dbReference type="PROSITE" id="PS00028"/>
    </source>
</evidence>
<dbReference type="CDD" id="cd03414">
    <property type="entry name" value="CbiX_SirB_C"/>
    <property type="match status" value="1"/>
</dbReference>
<dbReference type="SUPFAM" id="SSF53800">
    <property type="entry name" value="Chelatase"/>
    <property type="match status" value="1"/>
</dbReference>
<dbReference type="PROSITE" id="PS00028">
    <property type="entry name" value="ZINC_FINGER_C2H2_1"/>
    <property type="match status" value="1"/>
</dbReference>
<protein>
    <submittedName>
        <fullName evidence="4">Sirohydrochlorin chelatase</fullName>
    </submittedName>
</protein>
<keyword evidence="2" id="KW-0456">Lyase</keyword>
<dbReference type="Pfam" id="PF01903">
    <property type="entry name" value="CbiX"/>
    <property type="match status" value="2"/>
</dbReference>
<evidence type="ECO:0000313" key="5">
    <source>
        <dbReference type="Proteomes" id="UP000448943"/>
    </source>
</evidence>
<dbReference type="OrthoDB" id="9797895at2"/>
<dbReference type="PANTHER" id="PTHR33542">
    <property type="entry name" value="SIROHYDROCHLORIN FERROCHELATASE, CHLOROPLASTIC"/>
    <property type="match status" value="1"/>
</dbReference>
<keyword evidence="1" id="KW-0479">Metal-binding</keyword>
<organism evidence="4 5">
    <name type="scientific">Chengkuizengella marina</name>
    <dbReference type="NCBI Taxonomy" id="2507566"/>
    <lineage>
        <taxon>Bacteria</taxon>
        <taxon>Bacillati</taxon>
        <taxon>Bacillota</taxon>
        <taxon>Bacilli</taxon>
        <taxon>Bacillales</taxon>
        <taxon>Paenibacillaceae</taxon>
        <taxon>Chengkuizengella</taxon>
    </lineage>
</organism>
<gene>
    <name evidence="4" type="ORF">ERL59_02965</name>
</gene>
<dbReference type="RefSeq" id="WP_160644347.1">
    <property type="nucleotide sequence ID" value="NZ_SIJB01000007.1"/>
</dbReference>
<dbReference type="EMBL" id="SIJB01000007">
    <property type="protein sequence ID" value="NBI27922.1"/>
    <property type="molecule type" value="Genomic_DNA"/>
</dbReference>
<evidence type="ECO:0000256" key="2">
    <source>
        <dbReference type="ARBA" id="ARBA00023239"/>
    </source>
</evidence>
<reference evidence="4 5" key="1">
    <citation type="submission" date="2019-01" db="EMBL/GenBank/DDBJ databases">
        <title>Chengkuizengella sp. nov., isolated from deep-sea sediment of East Pacific Ocean.</title>
        <authorList>
            <person name="Yang J."/>
            <person name="Lai Q."/>
            <person name="Shao Z."/>
        </authorList>
    </citation>
    <scope>NUCLEOTIDE SEQUENCE [LARGE SCALE GENOMIC DNA]</scope>
    <source>
        <strain evidence="4 5">YPA3-1-1</strain>
    </source>
</reference>
<dbReference type="InterPro" id="IPR013087">
    <property type="entry name" value="Znf_C2H2_type"/>
</dbReference>
<dbReference type="AlphaFoldDB" id="A0A6N9PYN1"/>
<comment type="caution">
    <text evidence="4">The sequence shown here is derived from an EMBL/GenBank/DDBJ whole genome shotgun (WGS) entry which is preliminary data.</text>
</comment>
<name>A0A6N9PYN1_9BACL</name>
<dbReference type="InterPro" id="IPR002762">
    <property type="entry name" value="CbiX-like"/>
</dbReference>
<dbReference type="GO" id="GO:0016829">
    <property type="term" value="F:lyase activity"/>
    <property type="evidence" value="ECO:0007669"/>
    <property type="project" value="UniProtKB-KW"/>
</dbReference>
<evidence type="ECO:0000256" key="1">
    <source>
        <dbReference type="ARBA" id="ARBA00022723"/>
    </source>
</evidence>
<sequence>MEAVLFVGHGSRDKEGNDEVRSFIKNMLPRIQTPIVETCFLEFEKPNINQGISLCIKKGATKVVVIPIILLGAGHSKIHIPAAIDEAKEQYPKVQFVYGRPIGVHDLVIDILHERFQEVVELNEKEISEETAVLIVGRGSSEPDANSDVYKISRLFWEKMKVKWVETAFIGVTFPTMDEGIERCIKLGAKNVIILPYFLFTGILIKRMEDMVKTYQHQYENLQFQLGEYFGFHSNLKEVLIERVNEALQDEVKMNCDNCSYRLDAMKHIDHHHHHDHDHEHHHHHA</sequence>
<dbReference type="PANTHER" id="PTHR33542:SF3">
    <property type="entry name" value="SIROHYDROCHLORIN FERROCHELATASE, CHLOROPLASTIC"/>
    <property type="match status" value="1"/>
</dbReference>
<accession>A0A6N9PYN1</accession>
<dbReference type="GO" id="GO:0046872">
    <property type="term" value="F:metal ion binding"/>
    <property type="evidence" value="ECO:0007669"/>
    <property type="project" value="UniProtKB-KW"/>
</dbReference>
<dbReference type="InterPro" id="IPR050963">
    <property type="entry name" value="Sirohydro_Cobaltochel/CbiX"/>
</dbReference>
<keyword evidence="5" id="KW-1185">Reference proteome</keyword>
<evidence type="ECO:0000313" key="4">
    <source>
        <dbReference type="EMBL" id="NBI27922.1"/>
    </source>
</evidence>
<dbReference type="CDD" id="cd03416">
    <property type="entry name" value="CbiX_SirB_N"/>
    <property type="match status" value="1"/>
</dbReference>
<proteinExistence type="predicted"/>